<evidence type="ECO:0000313" key="3">
    <source>
        <dbReference type="Proteomes" id="UP000002197"/>
    </source>
</evidence>
<evidence type="ECO:0000256" key="1">
    <source>
        <dbReference type="SAM" id="Phobius"/>
    </source>
</evidence>
<feature type="transmembrane region" description="Helical" evidence="1">
    <location>
        <begin position="6"/>
        <end position="31"/>
    </location>
</feature>
<keyword evidence="1" id="KW-0472">Membrane</keyword>
<dbReference type="EMBL" id="AP006841">
    <property type="protein sequence ID" value="BAD49977.1"/>
    <property type="molecule type" value="Genomic_DNA"/>
</dbReference>
<accession>Q64RA4</accession>
<name>Q64RA4_BACFR</name>
<evidence type="ECO:0008006" key="4">
    <source>
        <dbReference type="Google" id="ProtNLM"/>
    </source>
</evidence>
<dbReference type="STRING" id="295405.BF3232"/>
<dbReference type="Proteomes" id="UP000002197">
    <property type="component" value="Chromosome"/>
</dbReference>
<dbReference type="KEGG" id="bfr:BF3232"/>
<evidence type="ECO:0000313" key="2">
    <source>
        <dbReference type="EMBL" id="BAD49977.1"/>
    </source>
</evidence>
<feature type="transmembrane region" description="Helical" evidence="1">
    <location>
        <begin position="43"/>
        <end position="62"/>
    </location>
</feature>
<gene>
    <name evidence="2" type="ordered locus">BF3232</name>
</gene>
<reference evidence="2 3" key="1">
    <citation type="journal article" date="2004" name="Proc. Natl. Acad. Sci. U.S.A.">
        <title>Genomic analysis of Bacteroides fragilis reveals extensive DNA inversions regulating cell surface adaptation.</title>
        <authorList>
            <person name="Kuwahara T."/>
            <person name="Yamashita A."/>
            <person name="Hirakawa H."/>
            <person name="Nakayama H."/>
            <person name="Toh H."/>
            <person name="Okada N."/>
            <person name="Kuhara S."/>
            <person name="Hattori M."/>
            <person name="Hayashi T."/>
            <person name="Ohnishi Y."/>
        </authorList>
    </citation>
    <scope>NUCLEOTIDE SEQUENCE [LARGE SCALE GENOMIC DNA]</scope>
    <source>
        <strain evidence="2 3">YCH46</strain>
    </source>
</reference>
<protein>
    <recommendedName>
        <fullName evidence="4">Transmembrane protein</fullName>
    </recommendedName>
</protein>
<proteinExistence type="predicted"/>
<sequence>MRISVVSFFLVKYVNVFVGLFHQVFFARYLFDSFGIGTQFVEALRILFVFCAIFINLSLQAADFACVADAADHTVFVQKSDDDTECHDGNPVFMSAYELPDSD</sequence>
<keyword evidence="1" id="KW-1133">Transmembrane helix</keyword>
<dbReference type="HOGENOM" id="CLU_2258085_0_0_10"/>
<organism evidence="2 3">
    <name type="scientific">Bacteroides fragilis (strain YCH46)</name>
    <dbReference type="NCBI Taxonomy" id="295405"/>
    <lineage>
        <taxon>Bacteria</taxon>
        <taxon>Pseudomonadati</taxon>
        <taxon>Bacteroidota</taxon>
        <taxon>Bacteroidia</taxon>
        <taxon>Bacteroidales</taxon>
        <taxon>Bacteroidaceae</taxon>
        <taxon>Bacteroides</taxon>
    </lineage>
</organism>
<keyword evidence="1" id="KW-0812">Transmembrane</keyword>
<dbReference type="AlphaFoldDB" id="Q64RA4"/>